<keyword evidence="3" id="KW-1185">Reference proteome</keyword>
<feature type="region of interest" description="Disordered" evidence="1">
    <location>
        <begin position="1"/>
        <end position="54"/>
    </location>
</feature>
<evidence type="ECO:0000256" key="1">
    <source>
        <dbReference type="SAM" id="MobiDB-lite"/>
    </source>
</evidence>
<gene>
    <name evidence="2" type="ORF">HFP15_00935</name>
</gene>
<name>A0ABX1IZH7_9PSEU</name>
<sequence length="54" mass="6135">MPTPDNPPERPGPQPPFPRRKKPEGTPDQYPHETPNRYPGEGPRIEGLPEPPER</sequence>
<proteinExistence type="predicted"/>
<protein>
    <submittedName>
        <fullName evidence="2">Uncharacterized protein</fullName>
    </submittedName>
</protein>
<comment type="caution">
    <text evidence="2">The sequence shown here is derived from an EMBL/GenBank/DDBJ whole genome shotgun (WGS) entry which is preliminary data.</text>
</comment>
<dbReference type="EMBL" id="JAAXLS010000001">
    <property type="protein sequence ID" value="NKQ51442.1"/>
    <property type="molecule type" value="Genomic_DNA"/>
</dbReference>
<evidence type="ECO:0000313" key="2">
    <source>
        <dbReference type="EMBL" id="NKQ51442.1"/>
    </source>
</evidence>
<accession>A0ABX1IZH7</accession>
<organism evidence="2 3">
    <name type="scientific">Amycolatopsis acididurans</name>
    <dbReference type="NCBI Taxonomy" id="2724524"/>
    <lineage>
        <taxon>Bacteria</taxon>
        <taxon>Bacillati</taxon>
        <taxon>Actinomycetota</taxon>
        <taxon>Actinomycetes</taxon>
        <taxon>Pseudonocardiales</taxon>
        <taxon>Pseudonocardiaceae</taxon>
        <taxon>Amycolatopsis</taxon>
    </lineage>
</organism>
<evidence type="ECO:0000313" key="3">
    <source>
        <dbReference type="Proteomes" id="UP000715441"/>
    </source>
</evidence>
<dbReference type="RefSeq" id="WP_168510350.1">
    <property type="nucleotide sequence ID" value="NZ_JAAXLS010000001.1"/>
</dbReference>
<dbReference type="Proteomes" id="UP000715441">
    <property type="component" value="Unassembled WGS sequence"/>
</dbReference>
<reference evidence="2 3" key="1">
    <citation type="submission" date="2020-04" db="EMBL/GenBank/DDBJ databases">
        <title>Novel species.</title>
        <authorList>
            <person name="Teo W.F.A."/>
            <person name="Lipun K."/>
            <person name="Srisuk N."/>
            <person name="Duangmal K."/>
        </authorList>
    </citation>
    <scope>NUCLEOTIDE SEQUENCE [LARGE SCALE GENOMIC DNA]</scope>
    <source>
        <strain evidence="2 3">K13G38</strain>
    </source>
</reference>
<feature type="compositionally biased region" description="Pro residues" evidence="1">
    <location>
        <begin position="1"/>
        <end position="17"/>
    </location>
</feature>